<dbReference type="Pfam" id="PF01156">
    <property type="entry name" value="IU_nuc_hydro"/>
    <property type="match status" value="1"/>
</dbReference>
<dbReference type="InterPro" id="IPR023186">
    <property type="entry name" value="IUNH"/>
</dbReference>
<reference evidence="4 5" key="1">
    <citation type="submission" date="2024-04" db="EMBL/GenBank/DDBJ databases">
        <title>Defined microbial consortia suppress multidrug-resistant proinflammatory Enterobacteriaceae via ecological control.</title>
        <authorList>
            <person name="Furuichi M."/>
            <person name="Kawaguchi T."/>
            <person name="Pust M."/>
            <person name="Yasuma K."/>
            <person name="Plichta D."/>
            <person name="Hasegawa N."/>
            <person name="Ohya T."/>
            <person name="Bhattarai S."/>
            <person name="Sasajima S."/>
            <person name="Aoto Y."/>
            <person name="Tuganbaev T."/>
            <person name="Yaginuma M."/>
            <person name="Ueda M."/>
            <person name="Okahashi N."/>
            <person name="Amafuji K."/>
            <person name="Kiridooshi Y."/>
            <person name="Sugita K."/>
            <person name="Strazar M."/>
            <person name="Skelly A."/>
            <person name="Suda W."/>
            <person name="Hattori M."/>
            <person name="Nakamoto N."/>
            <person name="Caballero S."/>
            <person name="Norman J."/>
            <person name="Olle B."/>
            <person name="Tanoue T."/>
            <person name="Arita M."/>
            <person name="Bucci V."/>
            <person name="Atarashi K."/>
            <person name="Xavier R."/>
            <person name="Honda K."/>
        </authorList>
    </citation>
    <scope>NUCLEOTIDE SEQUENCE [LARGE SCALE GENOMIC DNA]</scope>
    <source>
        <strain evidence="5">f13</strain>
    </source>
</reference>
<feature type="domain" description="Inosine/uridine-preferring nucleoside hydrolase" evidence="3">
    <location>
        <begin position="25"/>
        <end position="321"/>
    </location>
</feature>
<dbReference type="SUPFAM" id="SSF53590">
    <property type="entry name" value="Nucleoside hydrolase"/>
    <property type="match status" value="1"/>
</dbReference>
<dbReference type="PANTHER" id="PTHR12304:SF4">
    <property type="entry name" value="URIDINE NUCLEOSIDASE"/>
    <property type="match status" value="1"/>
</dbReference>
<dbReference type="Gene3D" id="3.90.245.10">
    <property type="entry name" value="Ribonucleoside hydrolase-like"/>
    <property type="match status" value="1"/>
</dbReference>
<organism evidence="4 5">
    <name type="scientific">Enterocloster alcoholdehydrogenati</name>
    <dbReference type="NCBI Taxonomy" id="2547410"/>
    <lineage>
        <taxon>Bacteria</taxon>
        <taxon>Bacillati</taxon>
        <taxon>Bacillota</taxon>
        <taxon>Clostridia</taxon>
        <taxon>Lachnospirales</taxon>
        <taxon>Lachnospiraceae</taxon>
        <taxon>Enterocloster</taxon>
    </lineage>
</organism>
<evidence type="ECO:0000313" key="5">
    <source>
        <dbReference type="Proteomes" id="UP001600894"/>
    </source>
</evidence>
<sequence>MRCSLGGDLETEKGSEVESFFMCRIVIDCDPGIDDSLALLLALNSPELSVAAITTVSGNVPAHMGAANTGKVLKRMGRLDIPVYVGEPVPLKRAYVDAMDTHGSDGMGESFFEEADIPYQEMGAVEYLETLLEQEEISILALGPMTNLARLARKRPDLLKNIREIISMGGSFKSHGNCSPVAEYNYWCDPEAAAVCFEAFGAAGKKIHMVGLDVTRKIVLTPNLLEYICRLDPDTGEWIRRLTGFYMDFHWKQEGIIGCVINDPLAAAYFVKRSLCSGFDCYTAVETEGICAGQSVADAMNIWKKPANSHVLTETDCKAFMYFFLSRILRKPDGGRYEEEELKLLEVLV</sequence>
<gene>
    <name evidence="4" type="ORF">F130042H8_28560</name>
</gene>
<comment type="caution">
    <text evidence="4">The sequence shown here is derived from an EMBL/GenBank/DDBJ whole genome shotgun (WGS) entry which is preliminary data.</text>
</comment>
<accession>A0ABQ0B0J2</accession>
<keyword evidence="5" id="KW-1185">Reference proteome</keyword>
<dbReference type="Proteomes" id="UP001600894">
    <property type="component" value="Unassembled WGS sequence"/>
</dbReference>
<name>A0ABQ0B0J2_9FIRM</name>
<dbReference type="InterPro" id="IPR001910">
    <property type="entry name" value="Inosine/uridine_hydrolase_dom"/>
</dbReference>
<dbReference type="PANTHER" id="PTHR12304">
    <property type="entry name" value="INOSINE-URIDINE PREFERRING NUCLEOSIDE HYDROLASE"/>
    <property type="match status" value="1"/>
</dbReference>
<dbReference type="GO" id="GO:0016787">
    <property type="term" value="F:hydrolase activity"/>
    <property type="evidence" value="ECO:0007669"/>
    <property type="project" value="UniProtKB-KW"/>
</dbReference>
<evidence type="ECO:0000259" key="3">
    <source>
        <dbReference type="Pfam" id="PF01156"/>
    </source>
</evidence>
<evidence type="ECO:0000313" key="4">
    <source>
        <dbReference type="EMBL" id="GAA6269796.1"/>
    </source>
</evidence>
<dbReference type="InterPro" id="IPR036452">
    <property type="entry name" value="Ribo_hydro-like"/>
</dbReference>
<proteinExistence type="predicted"/>
<evidence type="ECO:0000256" key="2">
    <source>
        <dbReference type="ARBA" id="ARBA00023295"/>
    </source>
</evidence>
<protein>
    <submittedName>
        <fullName evidence="4">Nucleoside hydrolase</fullName>
    </submittedName>
</protein>
<dbReference type="EMBL" id="BAABXL010000001">
    <property type="protein sequence ID" value="GAA6269796.1"/>
    <property type="molecule type" value="Genomic_DNA"/>
</dbReference>
<keyword evidence="1 4" id="KW-0378">Hydrolase</keyword>
<keyword evidence="2" id="KW-0326">Glycosidase</keyword>
<evidence type="ECO:0000256" key="1">
    <source>
        <dbReference type="ARBA" id="ARBA00022801"/>
    </source>
</evidence>